<comment type="caution">
    <text evidence="2">The sequence shown here is derived from an EMBL/GenBank/DDBJ whole genome shotgun (WGS) entry which is preliminary data.</text>
</comment>
<dbReference type="Pfam" id="PF04448">
    <property type="entry name" value="DUF551"/>
    <property type="match status" value="1"/>
</dbReference>
<dbReference type="InterPro" id="IPR007539">
    <property type="entry name" value="DUF551"/>
</dbReference>
<dbReference type="EMBL" id="VULU01000007">
    <property type="protein sequence ID" value="MSS47753.1"/>
    <property type="molecule type" value="Genomic_DNA"/>
</dbReference>
<accession>A0A7K0JDC2</accession>
<evidence type="ECO:0000313" key="3">
    <source>
        <dbReference type="Proteomes" id="UP000460950"/>
    </source>
</evidence>
<sequence length="118" mass="13973">MKQTVEEVAREAAEDCYECHYDDSLEMRLVKEAFRQGAEWQSKQSPWISVKERLPEELESVLVGTNYEGRYYYEVAFVMNGKWVCHNSKPIYWMPIPSFDDILEANRDVLERIKEKGD</sequence>
<organism evidence="2 3">
    <name type="scientific">Phocaeicola vulgatus</name>
    <name type="common">Bacteroides vulgatus</name>
    <dbReference type="NCBI Taxonomy" id="821"/>
    <lineage>
        <taxon>Bacteria</taxon>
        <taxon>Pseudomonadati</taxon>
        <taxon>Bacteroidota</taxon>
        <taxon>Bacteroidia</taxon>
        <taxon>Bacteroidales</taxon>
        <taxon>Bacteroidaceae</taxon>
        <taxon>Phocaeicola</taxon>
    </lineage>
</organism>
<dbReference type="Proteomes" id="UP000460950">
    <property type="component" value="Unassembled WGS sequence"/>
</dbReference>
<protein>
    <submittedName>
        <fullName evidence="2">DUF551 domain-containing protein</fullName>
    </submittedName>
</protein>
<name>A0A7K0JDC2_PHOVU</name>
<reference evidence="2 3" key="1">
    <citation type="submission" date="2019-09" db="EMBL/GenBank/DDBJ databases">
        <title>In-depth cultivation of the pig gut microbiome towards novel bacterial diversity and tailored functional studies.</title>
        <authorList>
            <person name="Wylensek D."/>
            <person name="Hitch T.C.A."/>
            <person name="Clavel T."/>
        </authorList>
    </citation>
    <scope>NUCLEOTIDE SEQUENCE [LARGE SCALE GENOMIC DNA]</scope>
    <source>
        <strain evidence="2 3">WCA-389-WT-3C</strain>
    </source>
</reference>
<gene>
    <name evidence="2" type="ORF">FYJ30_05315</name>
</gene>
<dbReference type="RefSeq" id="WP_154577227.1">
    <property type="nucleotide sequence ID" value="NZ_VULU01000007.1"/>
</dbReference>
<dbReference type="AlphaFoldDB" id="A0A7K0JDC2"/>
<feature type="domain" description="DUF551" evidence="1">
    <location>
        <begin position="47"/>
        <end position="97"/>
    </location>
</feature>
<proteinExistence type="predicted"/>
<evidence type="ECO:0000259" key="1">
    <source>
        <dbReference type="Pfam" id="PF04448"/>
    </source>
</evidence>
<evidence type="ECO:0000313" key="2">
    <source>
        <dbReference type="EMBL" id="MSS47753.1"/>
    </source>
</evidence>